<dbReference type="KEGG" id="ahb:bsdtb5_06970"/>
<name>A0A7R7EJ56_9FIRM</name>
<dbReference type="AlphaFoldDB" id="A0A7R7EJ56"/>
<evidence type="ECO:0000313" key="3">
    <source>
        <dbReference type="Proteomes" id="UP000595897"/>
    </source>
</evidence>
<accession>A0A7R7EJ56</accession>
<dbReference type="RefSeq" id="WP_271714682.1">
    <property type="nucleotide sequence ID" value="NZ_AP024169.1"/>
</dbReference>
<reference evidence="2 3" key="1">
    <citation type="submission" date="2020-11" db="EMBL/GenBank/DDBJ databases">
        <title>Draft genome sequencing of a Lachnospiraceae strain isolated from anoxic soil subjected to BSD treatment.</title>
        <authorList>
            <person name="Uek A."/>
            <person name="Tonouchi A."/>
        </authorList>
    </citation>
    <scope>NUCLEOTIDE SEQUENCE [LARGE SCALE GENOMIC DNA]</scope>
    <source>
        <strain evidence="2 3">TB5</strain>
    </source>
</reference>
<protein>
    <recommendedName>
        <fullName evidence="1">YvlB/LiaX N-terminal domain-containing protein</fullName>
    </recommendedName>
</protein>
<proteinExistence type="predicted"/>
<feature type="domain" description="YvlB/LiaX N-terminal" evidence="1">
    <location>
        <begin position="2"/>
        <end position="33"/>
    </location>
</feature>
<dbReference type="InterPro" id="IPR053959">
    <property type="entry name" value="YvlB/LiaX_N"/>
</dbReference>
<sequence>MNEQLKILEMIQNGQITAAEGMELLEALKGSKEIEPVHSIEVIQHSNKRSYKYLKIKVTADNNSVNVNVNVPIRLLTTIGEMTGKIITVIPNDARKEMEAKGVDLTSIDFGKIIEDILSGTLDDPNIVDVEAWDDEHNTMVKVKIYVD</sequence>
<keyword evidence="3" id="KW-1185">Reference proteome</keyword>
<evidence type="ECO:0000259" key="1">
    <source>
        <dbReference type="Pfam" id="PF22746"/>
    </source>
</evidence>
<gene>
    <name evidence="2" type="ORF">bsdtb5_06970</name>
</gene>
<organism evidence="2 3">
    <name type="scientific">Anaeromicropila herbilytica</name>
    <dbReference type="NCBI Taxonomy" id="2785025"/>
    <lineage>
        <taxon>Bacteria</taxon>
        <taxon>Bacillati</taxon>
        <taxon>Bacillota</taxon>
        <taxon>Clostridia</taxon>
        <taxon>Lachnospirales</taxon>
        <taxon>Lachnospiraceae</taxon>
        <taxon>Anaeromicropila</taxon>
    </lineage>
</organism>
<dbReference type="EMBL" id="AP024169">
    <property type="protein sequence ID" value="BCN29402.1"/>
    <property type="molecule type" value="Genomic_DNA"/>
</dbReference>
<evidence type="ECO:0000313" key="2">
    <source>
        <dbReference type="EMBL" id="BCN29402.1"/>
    </source>
</evidence>
<dbReference type="Proteomes" id="UP000595897">
    <property type="component" value="Chromosome"/>
</dbReference>
<dbReference type="Pfam" id="PF22746">
    <property type="entry name" value="SHOCT-like_DUF2089-C"/>
    <property type="match status" value="1"/>
</dbReference>